<evidence type="ECO:0000259" key="1">
    <source>
        <dbReference type="Pfam" id="PF12146"/>
    </source>
</evidence>
<feature type="domain" description="Serine aminopeptidase S33" evidence="1">
    <location>
        <begin position="24"/>
        <end position="227"/>
    </location>
</feature>
<organism evidence="2 3">
    <name type="scientific">Metabacillus niabensis</name>
    <dbReference type="NCBI Taxonomy" id="324854"/>
    <lineage>
        <taxon>Bacteria</taxon>
        <taxon>Bacillati</taxon>
        <taxon>Bacillota</taxon>
        <taxon>Bacilli</taxon>
        <taxon>Bacillales</taxon>
        <taxon>Bacillaceae</taxon>
        <taxon>Metabacillus</taxon>
    </lineage>
</organism>
<evidence type="ECO:0000313" key="3">
    <source>
        <dbReference type="Proteomes" id="UP001232245"/>
    </source>
</evidence>
<gene>
    <name evidence="2" type="ORF">J2S02_004459</name>
</gene>
<dbReference type="PIRSF" id="PIRSF017388">
    <property type="entry name" value="Esterase_lipase"/>
    <property type="match status" value="1"/>
</dbReference>
<dbReference type="RefSeq" id="WP_174879903.1">
    <property type="nucleotide sequence ID" value="NZ_CADEPK010000078.1"/>
</dbReference>
<protein>
    <submittedName>
        <fullName evidence="2">Carboxylesterase</fullName>
        <ecNumber evidence="2">3.1.1.1</ecNumber>
    </submittedName>
</protein>
<dbReference type="EC" id="3.1.1.1" evidence="2"/>
<dbReference type="InterPro" id="IPR029058">
    <property type="entry name" value="AB_hydrolase_fold"/>
</dbReference>
<dbReference type="Pfam" id="PF12146">
    <property type="entry name" value="Hydrolase_4"/>
    <property type="match status" value="1"/>
</dbReference>
<keyword evidence="3" id="KW-1185">Reference proteome</keyword>
<dbReference type="InterPro" id="IPR022742">
    <property type="entry name" value="Hydrolase_4"/>
</dbReference>
<proteinExistence type="predicted"/>
<dbReference type="EMBL" id="JAUSTZ010000014">
    <property type="protein sequence ID" value="MDQ0228095.1"/>
    <property type="molecule type" value="Genomic_DNA"/>
</dbReference>
<comment type="caution">
    <text evidence="2">The sequence shown here is derived from an EMBL/GenBank/DDBJ whole genome shotgun (WGS) entry which is preliminary data.</text>
</comment>
<reference evidence="2 3" key="1">
    <citation type="submission" date="2023-07" db="EMBL/GenBank/DDBJ databases">
        <title>Genomic Encyclopedia of Type Strains, Phase IV (KMG-IV): sequencing the most valuable type-strain genomes for metagenomic binning, comparative biology and taxonomic classification.</title>
        <authorList>
            <person name="Goeker M."/>
        </authorList>
    </citation>
    <scope>NUCLEOTIDE SEQUENCE [LARGE SCALE GENOMIC DNA]</scope>
    <source>
        <strain evidence="2 3">DSM 17723</strain>
    </source>
</reference>
<accession>A0ABT9ZA10</accession>
<dbReference type="SUPFAM" id="SSF53474">
    <property type="entry name" value="alpha/beta-Hydrolases"/>
    <property type="match status" value="1"/>
</dbReference>
<keyword evidence="2" id="KW-0378">Hydrolase</keyword>
<dbReference type="InterPro" id="IPR051044">
    <property type="entry name" value="MAG_DAG_Lipase"/>
</dbReference>
<dbReference type="InterPro" id="IPR012354">
    <property type="entry name" value="Esterase_lipase"/>
</dbReference>
<dbReference type="PANTHER" id="PTHR11614">
    <property type="entry name" value="PHOSPHOLIPASE-RELATED"/>
    <property type="match status" value="1"/>
</dbReference>
<dbReference type="Proteomes" id="UP001232245">
    <property type="component" value="Unassembled WGS sequence"/>
</dbReference>
<name>A0ABT9ZA10_9BACI</name>
<dbReference type="GO" id="GO:0106435">
    <property type="term" value="F:carboxylesterase activity"/>
    <property type="evidence" value="ECO:0007669"/>
    <property type="project" value="UniProtKB-EC"/>
</dbReference>
<evidence type="ECO:0000313" key="2">
    <source>
        <dbReference type="EMBL" id="MDQ0228095.1"/>
    </source>
</evidence>
<sequence>MSDEVYPVLSGADSLFYQGNEIGVILCHGFNGTPQSMQYIGEQLAKYGYTISIPRLNGHGTHYLELEKSSYHDWIDSLQSAYEDLAKLCEKVYIVGQSMGGALTIQIAAANPEIAGVFLINAAITDVCYRQYQHQEEPRFIEEGKPDIKKPSVYEITYDKVPIAAVHQLLNVMEDSQEKLPHVTTSTVIFKSAVDHVVPPENSHYIFEHVNSKDKKMIELQNSYHVASMDYDAMEIVDNIYQHIQQDMRKKIGNPVQ</sequence>
<dbReference type="Gene3D" id="3.40.50.1820">
    <property type="entry name" value="alpha/beta hydrolase"/>
    <property type="match status" value="1"/>
</dbReference>